<dbReference type="EMBL" id="JAJNEC010000005">
    <property type="protein sequence ID" value="MCD2424305.1"/>
    <property type="molecule type" value="Genomic_DNA"/>
</dbReference>
<evidence type="ECO:0000256" key="8">
    <source>
        <dbReference type="ARBA" id="ARBA00023014"/>
    </source>
</evidence>
<name>A0ABS8PT88_9BACT</name>
<evidence type="ECO:0000313" key="11">
    <source>
        <dbReference type="Proteomes" id="UP001199816"/>
    </source>
</evidence>
<proteinExistence type="inferred from homology"/>
<feature type="binding site" evidence="9">
    <location>
        <position position="109"/>
    </location>
    <ligand>
        <name>[4Fe-4S] cluster</name>
        <dbReference type="ChEBI" id="CHEBI:49883"/>
    </ligand>
</feature>
<dbReference type="Proteomes" id="UP001199816">
    <property type="component" value="Unassembled WGS sequence"/>
</dbReference>
<feature type="binding site" evidence="9">
    <location>
        <position position="288"/>
    </location>
    <ligand>
        <name>[4Fe-4S] cluster</name>
        <dbReference type="ChEBI" id="CHEBI:49883"/>
    </ligand>
</feature>
<keyword evidence="11" id="KW-1185">Reference proteome</keyword>
<keyword evidence="3 9" id="KW-0004">4Fe-4S</keyword>
<feature type="binding site" evidence="9">
    <location>
        <position position="238"/>
    </location>
    <ligand>
        <name>iminosuccinate</name>
        <dbReference type="ChEBI" id="CHEBI:77875"/>
    </ligand>
</feature>
<dbReference type="GO" id="GO:0016740">
    <property type="term" value="F:transferase activity"/>
    <property type="evidence" value="ECO:0007669"/>
    <property type="project" value="UniProtKB-KW"/>
</dbReference>
<dbReference type="NCBIfam" id="TIGR00550">
    <property type="entry name" value="nadA"/>
    <property type="match status" value="1"/>
</dbReference>
<keyword evidence="4 9" id="KW-0662">Pyridine nucleotide biosynthesis</keyword>
<dbReference type="InterPro" id="IPR003473">
    <property type="entry name" value="NadA"/>
</dbReference>
<evidence type="ECO:0000256" key="5">
    <source>
        <dbReference type="ARBA" id="ARBA00022679"/>
    </source>
</evidence>
<feature type="binding site" evidence="9">
    <location>
        <position position="152"/>
    </location>
    <ligand>
        <name>iminosuccinate</name>
        <dbReference type="ChEBI" id="CHEBI:77875"/>
    </ligand>
</feature>
<evidence type="ECO:0000256" key="4">
    <source>
        <dbReference type="ARBA" id="ARBA00022642"/>
    </source>
</evidence>
<dbReference type="InterPro" id="IPR023066">
    <property type="entry name" value="Quinolinate_synth_type2"/>
</dbReference>
<evidence type="ECO:0000313" key="10">
    <source>
        <dbReference type="EMBL" id="MCD2424305.1"/>
    </source>
</evidence>
<dbReference type="EC" id="2.5.1.72" evidence="2 9"/>
<feature type="binding site" evidence="9">
    <location>
        <begin position="135"/>
        <end position="137"/>
    </location>
    <ligand>
        <name>iminosuccinate</name>
        <dbReference type="ChEBI" id="CHEBI:77875"/>
    </ligand>
</feature>
<evidence type="ECO:0000256" key="7">
    <source>
        <dbReference type="ARBA" id="ARBA00023004"/>
    </source>
</evidence>
<evidence type="ECO:0000256" key="2">
    <source>
        <dbReference type="ARBA" id="ARBA00012669"/>
    </source>
</evidence>
<feature type="binding site" evidence="9">
    <location>
        <position position="64"/>
    </location>
    <ligand>
        <name>iminosuccinate</name>
        <dbReference type="ChEBI" id="CHEBI:77875"/>
    </ligand>
</feature>
<dbReference type="InterPro" id="IPR036094">
    <property type="entry name" value="NadA_sf"/>
</dbReference>
<comment type="subcellular location">
    <subcellularLocation>
        <location evidence="9">Cytoplasm</location>
    </subcellularLocation>
</comment>
<comment type="caution">
    <text evidence="10">The sequence shown here is derived from an EMBL/GenBank/DDBJ whole genome shotgun (WGS) entry which is preliminary data.</text>
</comment>
<feature type="binding site" evidence="9">
    <location>
        <position position="195"/>
    </location>
    <ligand>
        <name>[4Fe-4S] cluster</name>
        <dbReference type="ChEBI" id="CHEBI:49883"/>
    </ligand>
</feature>
<keyword evidence="8 9" id="KW-0411">Iron-sulfur</keyword>
<evidence type="ECO:0000256" key="6">
    <source>
        <dbReference type="ARBA" id="ARBA00022723"/>
    </source>
</evidence>
<evidence type="ECO:0000256" key="9">
    <source>
        <dbReference type="HAMAP-Rule" id="MF_00568"/>
    </source>
</evidence>
<dbReference type="RefSeq" id="WP_231005898.1">
    <property type="nucleotide sequence ID" value="NZ_JAJNEC010000005.1"/>
</dbReference>
<comment type="pathway">
    <text evidence="1 9">Cofactor biosynthesis; NAD(+) biosynthesis; quinolinate from iminoaspartate: step 1/1.</text>
</comment>
<dbReference type="NCBIfam" id="NF006878">
    <property type="entry name" value="PRK09375.1-2"/>
    <property type="match status" value="1"/>
</dbReference>
<feature type="binding site" evidence="9">
    <location>
        <begin position="221"/>
        <end position="223"/>
    </location>
    <ligand>
        <name>iminosuccinate</name>
        <dbReference type="ChEBI" id="CHEBI:77875"/>
    </ligand>
</feature>
<comment type="function">
    <text evidence="9">Catalyzes the condensation of iminoaspartate with dihydroxyacetone phosphate to form quinolinate.</text>
</comment>
<evidence type="ECO:0000256" key="1">
    <source>
        <dbReference type="ARBA" id="ARBA00005065"/>
    </source>
</evidence>
<feature type="binding site" evidence="9">
    <location>
        <position position="47"/>
    </location>
    <ligand>
        <name>iminosuccinate</name>
        <dbReference type="ChEBI" id="CHEBI:77875"/>
    </ligand>
</feature>
<keyword evidence="5 9" id="KW-0808">Transferase</keyword>
<dbReference type="SUPFAM" id="SSF142754">
    <property type="entry name" value="NadA-like"/>
    <property type="match status" value="1"/>
</dbReference>
<gene>
    <name evidence="9 10" type="primary">nadA</name>
    <name evidence="10" type="ORF">LQ567_16110</name>
</gene>
<keyword evidence="7 9" id="KW-0408">Iron</keyword>
<organism evidence="10 11">
    <name type="scientific">Niabella pedocola</name>
    <dbReference type="NCBI Taxonomy" id="1752077"/>
    <lineage>
        <taxon>Bacteria</taxon>
        <taxon>Pseudomonadati</taxon>
        <taxon>Bacteroidota</taxon>
        <taxon>Chitinophagia</taxon>
        <taxon>Chitinophagales</taxon>
        <taxon>Chitinophagaceae</taxon>
        <taxon>Niabella</taxon>
    </lineage>
</organism>
<dbReference type="Pfam" id="PF02445">
    <property type="entry name" value="NadA"/>
    <property type="match status" value="1"/>
</dbReference>
<keyword evidence="9" id="KW-0963">Cytoplasm</keyword>
<comment type="cofactor">
    <cofactor evidence="9">
        <name>[4Fe-4S] cluster</name>
        <dbReference type="ChEBI" id="CHEBI:49883"/>
    </cofactor>
    <text evidence="9">Binds 1 [4Fe-4S] cluster per subunit.</text>
</comment>
<dbReference type="PANTHER" id="PTHR30573">
    <property type="entry name" value="QUINOLINATE SYNTHETASE A"/>
    <property type="match status" value="1"/>
</dbReference>
<comment type="catalytic activity">
    <reaction evidence="9">
        <text>iminosuccinate + dihydroxyacetone phosphate = quinolinate + phosphate + 2 H2O + H(+)</text>
        <dbReference type="Rhea" id="RHEA:25888"/>
        <dbReference type="ChEBI" id="CHEBI:15377"/>
        <dbReference type="ChEBI" id="CHEBI:15378"/>
        <dbReference type="ChEBI" id="CHEBI:29959"/>
        <dbReference type="ChEBI" id="CHEBI:43474"/>
        <dbReference type="ChEBI" id="CHEBI:57642"/>
        <dbReference type="ChEBI" id="CHEBI:77875"/>
        <dbReference type="EC" id="2.5.1.72"/>
    </reaction>
</comment>
<keyword evidence="6 9" id="KW-0479">Metal-binding</keyword>
<accession>A0ABS8PT88</accession>
<sequence length="336" mass="37410">MNSGILETAKSDLDRNGFLDIAVDPKLDLFVEIEKLKKEKNAVILAHYYQEPDIQDIADYIGDSLGLAQEAQKTNADMIVFAGVHFMAETAKILNPTKKVVIPDFKAGCSLSDSCPPPLFQKFKEQHPDHVVVSYINCSAGIKALSDVIVTSSNARVIVESFPKDQKIIFAPDKNLGAYINKVTGRDMLLWNGACMVHEIFSLEKITRLKHQHPEAKLIAHPECEEPLLRMADYIGSTTGLLKYTREDDATAYIVATETGILHQMEKASPEKTFIPAPPDNSCACNDCPHMKRNTLEKLYLCMKYEMPDIIMDETLRLAAKKPIDRMLEISAAAGL</sequence>
<dbReference type="Gene3D" id="3.40.50.10800">
    <property type="entry name" value="NadA-like"/>
    <property type="match status" value="3"/>
</dbReference>
<evidence type="ECO:0000256" key="3">
    <source>
        <dbReference type="ARBA" id="ARBA00022485"/>
    </source>
</evidence>
<protein>
    <recommendedName>
        <fullName evidence="2 9">Quinolinate synthase</fullName>
        <ecNumber evidence="2 9">2.5.1.72</ecNumber>
    </recommendedName>
</protein>
<dbReference type="PANTHER" id="PTHR30573:SF0">
    <property type="entry name" value="QUINOLINATE SYNTHASE, CHLOROPLASTIC"/>
    <property type="match status" value="1"/>
</dbReference>
<reference evidence="10 11" key="1">
    <citation type="submission" date="2021-11" db="EMBL/GenBank/DDBJ databases">
        <title>Genomic of Niabella pedocola.</title>
        <authorList>
            <person name="Wu T."/>
        </authorList>
    </citation>
    <scope>NUCLEOTIDE SEQUENCE [LARGE SCALE GENOMIC DNA]</scope>
    <source>
        <strain evidence="10 11">JCM 31011</strain>
    </source>
</reference>
<comment type="similarity">
    <text evidence="9">Belongs to the quinolinate synthase family. Type 2 subfamily.</text>
</comment>
<dbReference type="HAMAP" id="MF_00568">
    <property type="entry name" value="NadA_type2"/>
    <property type="match status" value="1"/>
</dbReference>